<dbReference type="GO" id="GO:0016491">
    <property type="term" value="F:oxidoreductase activity"/>
    <property type="evidence" value="ECO:0007669"/>
    <property type="project" value="UniProtKB-KW"/>
</dbReference>
<dbReference type="InterPro" id="IPR036291">
    <property type="entry name" value="NAD(P)-bd_dom_sf"/>
</dbReference>
<evidence type="ECO:0000313" key="3">
    <source>
        <dbReference type="EMBL" id="CAB4744800.1"/>
    </source>
</evidence>
<gene>
    <name evidence="3" type="ORF">UFOPK2754_01434</name>
    <name evidence="4" type="ORF">UFOPK3543_00811</name>
    <name evidence="5" type="ORF">UFOPK3967_02891</name>
</gene>
<dbReference type="InterPro" id="IPR051122">
    <property type="entry name" value="SDR_DHRS6-like"/>
</dbReference>
<comment type="similarity">
    <text evidence="1">Belongs to the short-chain dehydrogenases/reductases (SDR) family.</text>
</comment>
<dbReference type="EMBL" id="CAFBOS010000262">
    <property type="protein sequence ID" value="CAB5023191.1"/>
    <property type="molecule type" value="Genomic_DNA"/>
</dbReference>
<dbReference type="PANTHER" id="PTHR43477">
    <property type="entry name" value="DIHYDROANTICAPSIN 7-DEHYDROGENASE"/>
    <property type="match status" value="1"/>
</dbReference>
<dbReference type="InterPro" id="IPR002347">
    <property type="entry name" value="SDR_fam"/>
</dbReference>
<keyword evidence="2" id="KW-0560">Oxidoreductase</keyword>
<proteinExistence type="inferred from homology"/>
<reference evidence="5" key="1">
    <citation type="submission" date="2020-05" db="EMBL/GenBank/DDBJ databases">
        <authorList>
            <person name="Chiriac C."/>
            <person name="Salcher M."/>
            <person name="Ghai R."/>
            <person name="Kavagutti S V."/>
        </authorList>
    </citation>
    <scope>NUCLEOTIDE SEQUENCE</scope>
</reference>
<evidence type="ECO:0000313" key="4">
    <source>
        <dbReference type="EMBL" id="CAB4900058.1"/>
    </source>
</evidence>
<dbReference type="EMBL" id="CAFBMH010000020">
    <property type="protein sequence ID" value="CAB4900058.1"/>
    <property type="molecule type" value="Genomic_DNA"/>
</dbReference>
<accession>A0A6J7R1S8</accession>
<dbReference type="CDD" id="cd05233">
    <property type="entry name" value="SDR_c"/>
    <property type="match status" value="1"/>
</dbReference>
<evidence type="ECO:0000313" key="5">
    <source>
        <dbReference type="EMBL" id="CAB5023191.1"/>
    </source>
</evidence>
<protein>
    <submittedName>
        <fullName evidence="5">Unannotated protein</fullName>
    </submittedName>
</protein>
<evidence type="ECO:0000256" key="1">
    <source>
        <dbReference type="ARBA" id="ARBA00006484"/>
    </source>
</evidence>
<dbReference type="Gene3D" id="3.40.50.720">
    <property type="entry name" value="NAD(P)-binding Rossmann-like Domain"/>
    <property type="match status" value="1"/>
</dbReference>
<name>A0A6J7R1S8_9ZZZZ</name>
<dbReference type="AlphaFoldDB" id="A0A6J7R1S8"/>
<dbReference type="Pfam" id="PF13561">
    <property type="entry name" value="adh_short_C2"/>
    <property type="match status" value="1"/>
</dbReference>
<sequence>MSAATGRNVVVVGDGPLTADLADGLGSRGYRVAPLAVREVSRAMFTDALQRAHDELGSIDLIVHAHAHPLAARAGTIADLAERDWIDACESTLDAAYRLGQAAHPFLAASHGHLVFLVPTIGLTGAAGYAAFATAAEGIRALAKGMAKTWGHDHITVNTIAYAFAADPATTRMSLVPPALGRLPIAETDIAPVIALFDSPDAHFVTGATLVLDGGIWTAL</sequence>
<organism evidence="5">
    <name type="scientific">freshwater metagenome</name>
    <dbReference type="NCBI Taxonomy" id="449393"/>
    <lineage>
        <taxon>unclassified sequences</taxon>
        <taxon>metagenomes</taxon>
        <taxon>ecological metagenomes</taxon>
    </lineage>
</organism>
<dbReference type="PANTHER" id="PTHR43477:SF1">
    <property type="entry name" value="DIHYDROANTICAPSIN 7-DEHYDROGENASE"/>
    <property type="match status" value="1"/>
</dbReference>
<evidence type="ECO:0000256" key="2">
    <source>
        <dbReference type="ARBA" id="ARBA00023002"/>
    </source>
</evidence>
<dbReference type="EMBL" id="CAEZYR010000047">
    <property type="protein sequence ID" value="CAB4744800.1"/>
    <property type="molecule type" value="Genomic_DNA"/>
</dbReference>
<dbReference type="SUPFAM" id="SSF51735">
    <property type="entry name" value="NAD(P)-binding Rossmann-fold domains"/>
    <property type="match status" value="1"/>
</dbReference>